<protein>
    <submittedName>
        <fullName evidence="1">Uncharacterized protein</fullName>
    </submittedName>
</protein>
<sequence length="33" mass="3538">MLSAPCSAPASAAIACISLFYRPLQGRRNHVVH</sequence>
<proteinExistence type="predicted"/>
<organism evidence="1">
    <name type="scientific">Myoviridae sp. ctyD07</name>
    <dbReference type="NCBI Taxonomy" id="2826716"/>
    <lineage>
        <taxon>Viruses</taxon>
        <taxon>Duplodnaviria</taxon>
        <taxon>Heunggongvirae</taxon>
        <taxon>Uroviricota</taxon>
        <taxon>Caudoviricetes</taxon>
    </lineage>
</organism>
<evidence type="ECO:0000313" key="1">
    <source>
        <dbReference type="EMBL" id="DAD94872.1"/>
    </source>
</evidence>
<name>A0A8S5NKW8_9CAUD</name>
<dbReference type="EMBL" id="BK015184">
    <property type="protein sequence ID" value="DAD94872.1"/>
    <property type="molecule type" value="Genomic_DNA"/>
</dbReference>
<accession>A0A8S5NKW8</accession>
<reference evidence="1" key="1">
    <citation type="journal article" date="2021" name="Proc. Natl. Acad. Sci. U.S.A.">
        <title>A Catalog of Tens of Thousands of Viruses from Human Metagenomes Reveals Hidden Associations with Chronic Diseases.</title>
        <authorList>
            <person name="Tisza M.J."/>
            <person name="Buck C.B."/>
        </authorList>
    </citation>
    <scope>NUCLEOTIDE SEQUENCE</scope>
    <source>
        <strain evidence="1">CtyD07</strain>
    </source>
</reference>